<keyword evidence="3" id="KW-0862">Zinc</keyword>
<dbReference type="AlphaFoldDB" id="A0A2G5B6S2"/>
<dbReference type="EMBL" id="KZ303513">
    <property type="protein sequence ID" value="PIA14743.1"/>
    <property type="molecule type" value="Genomic_DNA"/>
</dbReference>
<dbReference type="PROSITE" id="PS50089">
    <property type="entry name" value="ZF_RING_2"/>
    <property type="match status" value="1"/>
</dbReference>
<keyword evidence="2 4" id="KW-0863">Zinc-finger</keyword>
<evidence type="ECO:0000256" key="2">
    <source>
        <dbReference type="ARBA" id="ARBA00022771"/>
    </source>
</evidence>
<organism evidence="6 7">
    <name type="scientific">Coemansia reversa (strain ATCC 12441 / NRRL 1564)</name>
    <dbReference type="NCBI Taxonomy" id="763665"/>
    <lineage>
        <taxon>Eukaryota</taxon>
        <taxon>Fungi</taxon>
        <taxon>Fungi incertae sedis</taxon>
        <taxon>Zoopagomycota</taxon>
        <taxon>Kickxellomycotina</taxon>
        <taxon>Kickxellomycetes</taxon>
        <taxon>Kickxellales</taxon>
        <taxon>Kickxellaceae</taxon>
        <taxon>Coemansia</taxon>
    </lineage>
</organism>
<dbReference type="STRING" id="763665.A0A2G5B6S2"/>
<keyword evidence="7" id="KW-1185">Reference proteome</keyword>
<dbReference type="GO" id="GO:0061630">
    <property type="term" value="F:ubiquitin protein ligase activity"/>
    <property type="evidence" value="ECO:0007669"/>
    <property type="project" value="TreeGrafter"/>
</dbReference>
<dbReference type="GO" id="GO:0005634">
    <property type="term" value="C:nucleus"/>
    <property type="evidence" value="ECO:0007669"/>
    <property type="project" value="TreeGrafter"/>
</dbReference>
<gene>
    <name evidence="6" type="ORF">COEREDRAFT_46121</name>
</gene>
<dbReference type="SMART" id="SM00184">
    <property type="entry name" value="RING"/>
    <property type="match status" value="1"/>
</dbReference>
<protein>
    <recommendedName>
        <fullName evidence="5">RING-type domain-containing protein</fullName>
    </recommendedName>
</protein>
<dbReference type="InterPro" id="IPR051834">
    <property type="entry name" value="RING_finger_E3_ligase"/>
</dbReference>
<dbReference type="PANTHER" id="PTHR45931:SF3">
    <property type="entry name" value="RING ZINC FINGER-CONTAINING PROTEIN"/>
    <property type="match status" value="1"/>
</dbReference>
<proteinExistence type="predicted"/>
<evidence type="ECO:0000313" key="7">
    <source>
        <dbReference type="Proteomes" id="UP000242474"/>
    </source>
</evidence>
<dbReference type="InterPro" id="IPR001841">
    <property type="entry name" value="Znf_RING"/>
</dbReference>
<dbReference type="SUPFAM" id="SSF57850">
    <property type="entry name" value="RING/U-box"/>
    <property type="match status" value="1"/>
</dbReference>
<evidence type="ECO:0000256" key="1">
    <source>
        <dbReference type="ARBA" id="ARBA00022723"/>
    </source>
</evidence>
<name>A0A2G5B6S2_COERN</name>
<feature type="domain" description="RING-type" evidence="5">
    <location>
        <begin position="23"/>
        <end position="65"/>
    </location>
</feature>
<dbReference type="OrthoDB" id="8062037at2759"/>
<dbReference type="GO" id="GO:0008270">
    <property type="term" value="F:zinc ion binding"/>
    <property type="evidence" value="ECO:0007669"/>
    <property type="project" value="UniProtKB-KW"/>
</dbReference>
<evidence type="ECO:0000313" key="6">
    <source>
        <dbReference type="EMBL" id="PIA14743.1"/>
    </source>
</evidence>
<dbReference type="Pfam" id="PF13639">
    <property type="entry name" value="zf-RING_2"/>
    <property type="match status" value="1"/>
</dbReference>
<dbReference type="GO" id="GO:0006511">
    <property type="term" value="P:ubiquitin-dependent protein catabolic process"/>
    <property type="evidence" value="ECO:0007669"/>
    <property type="project" value="TreeGrafter"/>
</dbReference>
<evidence type="ECO:0000259" key="5">
    <source>
        <dbReference type="PROSITE" id="PS50089"/>
    </source>
</evidence>
<dbReference type="InterPro" id="IPR013083">
    <property type="entry name" value="Znf_RING/FYVE/PHD"/>
</dbReference>
<keyword evidence="1" id="KW-0479">Metal-binding</keyword>
<dbReference type="Proteomes" id="UP000242474">
    <property type="component" value="Unassembled WGS sequence"/>
</dbReference>
<dbReference type="PANTHER" id="PTHR45931">
    <property type="entry name" value="SI:CH211-59O9.10"/>
    <property type="match status" value="1"/>
</dbReference>
<reference evidence="6 7" key="1">
    <citation type="journal article" date="2015" name="Genome Biol. Evol.">
        <title>Phylogenomic analyses indicate that early fungi evolved digesting cell walls of algal ancestors of land plants.</title>
        <authorList>
            <person name="Chang Y."/>
            <person name="Wang S."/>
            <person name="Sekimoto S."/>
            <person name="Aerts A.L."/>
            <person name="Choi C."/>
            <person name="Clum A."/>
            <person name="LaButti K.M."/>
            <person name="Lindquist E.A."/>
            <person name="Yee Ngan C."/>
            <person name="Ohm R.A."/>
            <person name="Salamov A.A."/>
            <person name="Grigoriev I.V."/>
            <person name="Spatafora J.W."/>
            <person name="Berbee M.L."/>
        </authorList>
    </citation>
    <scope>NUCLEOTIDE SEQUENCE [LARGE SCALE GENOMIC DNA]</scope>
    <source>
        <strain evidence="6 7">NRRL 1564</strain>
    </source>
</reference>
<sequence>MRSRNKSKEKLDDDVVVVDVPTCAICLETYCDHSMVRMLTCSHVFHVDCIDQWLLQRSCRCPMCNSDLRDTVKLLPRYPSAAKLTK</sequence>
<evidence type="ECO:0000256" key="4">
    <source>
        <dbReference type="PROSITE-ProRule" id="PRU00175"/>
    </source>
</evidence>
<accession>A0A2G5B6S2</accession>
<dbReference type="Gene3D" id="3.30.40.10">
    <property type="entry name" value="Zinc/RING finger domain, C3HC4 (zinc finger)"/>
    <property type="match status" value="1"/>
</dbReference>
<evidence type="ECO:0000256" key="3">
    <source>
        <dbReference type="ARBA" id="ARBA00022833"/>
    </source>
</evidence>